<dbReference type="OrthoDB" id="6278596at2759"/>
<evidence type="ECO:0000256" key="4">
    <source>
        <dbReference type="ARBA" id="ARBA00021520"/>
    </source>
</evidence>
<keyword evidence="6" id="KW-0931">ER-Golgi transport</keyword>
<reference evidence="10" key="1">
    <citation type="submission" date="2020-08" db="EMBL/GenBank/DDBJ databases">
        <title>Genome sequencing and assembly of the red palm weevil Rhynchophorus ferrugineus.</title>
        <authorList>
            <person name="Dias G.B."/>
            <person name="Bergman C.M."/>
            <person name="Manee M."/>
        </authorList>
    </citation>
    <scope>NUCLEOTIDE SEQUENCE</scope>
    <source>
        <strain evidence="10">AA-2017</strain>
        <tissue evidence="10">Whole larva</tissue>
    </source>
</reference>
<evidence type="ECO:0000313" key="11">
    <source>
        <dbReference type="Proteomes" id="UP000625711"/>
    </source>
</evidence>
<dbReference type="GO" id="GO:0005794">
    <property type="term" value="C:Golgi apparatus"/>
    <property type="evidence" value="ECO:0007669"/>
    <property type="project" value="UniProtKB-SubCell"/>
</dbReference>
<sequence>MIDWNDSSWIEKMIECASRVQSLRATLEGRDTRIIVVLIQNNLPIPEDPLAAERAIALCSSCELNSQSLYVLPHGQHLLGYTIRLESAFFEFCQNYYQSLIKNIKQHKEHLNKSSHQYLYVRHQFKMAFLSELRQDIQSAHKHYTLAYNNLLDIRIVDTNALEIRTIAGFINYKICKLMFVLNLPRDAISQFKSHIDKFKTRIGFQELVFEHYAWLSKQLEIFADIFDDAVKHELPALQTQHPGIYYEQAAQYAIARKNSCQDLCSKIIAYPSPDPLEGIDKMEFFAQRPWRPGKIAAEPPEPVVEANGIQALQFLENQINHSGIIISLYGLAIAQYKIYKCPRTRRHLILKMAEECYDSKDFGKALTLFTHMLSDYRQEKWWVIISNILEKAIKCAFLTANVQDYIHLAFEILGSLISISSEDKKRIYENLNRILKKQIPFGDPKLPHDILQNAIILWQPVFNVDASAFTLDMTNITSCIETKVRFAKPTFEMDQNVILELFVKSFCPFPLTFSDITVKINSPNINSEFSIQKSEDTSLVFHPNEVKKYNIEFESNPNDINKEVQVEWVNIQIGKPDYLVNLKFGTQITQSETIEKKYFHNYGKVHEFKNIKPLYNAVIVPRNSKIKIKFEHAPPILLEECYKINISITNEELNNIKDMKVEVHSENTNTNAQFSLSTSMKAEKLPLLLPTPSDLTVNATVTSSLYVKVTTLQSCNLNVKITYILDNGKPIISIKNELVTLPVCQPFEVSTAYFSILMQEIQKFYAGEEFGVMPIVKYNSPWPIQIENTSVDFMPPIRSVESKVQSHLAGCSFNTEEIGTELFLAISEKMSDQNMVIGDYTITWKRENGLTAVTKVTLHGHHCDWIPLNLKLIAPAHGYVRTPLIIEYHLINHSSHLVQLDGGMETSKAFMYSGYRQFSVSILPNSTKILQYNLYPLMAGSVTLPRIILSIPENSTDGPALRQDQLNQLIDRNIPQEIFIMPQSNTELPEMIRNQLEVVS</sequence>
<dbReference type="EMBL" id="JAACXV010014036">
    <property type="protein sequence ID" value="KAF7270948.1"/>
    <property type="molecule type" value="Genomic_DNA"/>
</dbReference>
<evidence type="ECO:0000259" key="8">
    <source>
        <dbReference type="Pfam" id="PF11817"/>
    </source>
</evidence>
<feature type="domain" description="Trafficking protein particle complex subunit 11 C-terminal" evidence="9">
    <location>
        <begin position="906"/>
        <end position="948"/>
    </location>
</feature>
<evidence type="ECO:0000256" key="5">
    <source>
        <dbReference type="ARBA" id="ARBA00022448"/>
    </source>
</evidence>
<comment type="caution">
    <text evidence="10">The sequence shown here is derived from an EMBL/GenBank/DDBJ whole genome shotgun (WGS) entry which is preliminary data.</text>
</comment>
<proteinExistence type="inferred from homology"/>
<dbReference type="PANTHER" id="PTHR14374:SF0">
    <property type="entry name" value="TRAFFICKING PROTEIN PARTICLE COMPLEX SUBUNIT 11"/>
    <property type="match status" value="1"/>
</dbReference>
<dbReference type="PANTHER" id="PTHR14374">
    <property type="entry name" value="FOIE GRAS"/>
    <property type="match status" value="1"/>
</dbReference>
<dbReference type="InterPro" id="IPR025876">
    <property type="entry name" value="TRAPPC11_C"/>
</dbReference>
<evidence type="ECO:0000256" key="3">
    <source>
        <dbReference type="ARBA" id="ARBA00007051"/>
    </source>
</evidence>
<dbReference type="AlphaFoldDB" id="A0A834I1E6"/>
<dbReference type="GO" id="GO:0016192">
    <property type="term" value="P:vesicle-mediated transport"/>
    <property type="evidence" value="ECO:0007669"/>
    <property type="project" value="UniProtKB-KW"/>
</dbReference>
<evidence type="ECO:0000256" key="2">
    <source>
        <dbReference type="ARBA" id="ARBA00004222"/>
    </source>
</evidence>
<dbReference type="InterPro" id="IPR021773">
    <property type="entry name" value="TPC11"/>
</dbReference>
<dbReference type="Pfam" id="PF12742">
    <property type="entry name" value="Gryzun-like"/>
    <property type="match status" value="1"/>
</dbReference>
<name>A0A834I1E6_RHYFE</name>
<evidence type="ECO:0000256" key="6">
    <source>
        <dbReference type="ARBA" id="ARBA00022892"/>
    </source>
</evidence>
<organism evidence="10 11">
    <name type="scientific">Rhynchophorus ferrugineus</name>
    <name type="common">Red palm weevil</name>
    <name type="synonym">Curculio ferrugineus</name>
    <dbReference type="NCBI Taxonomy" id="354439"/>
    <lineage>
        <taxon>Eukaryota</taxon>
        <taxon>Metazoa</taxon>
        <taxon>Ecdysozoa</taxon>
        <taxon>Arthropoda</taxon>
        <taxon>Hexapoda</taxon>
        <taxon>Insecta</taxon>
        <taxon>Pterygota</taxon>
        <taxon>Neoptera</taxon>
        <taxon>Endopterygota</taxon>
        <taxon>Coleoptera</taxon>
        <taxon>Polyphaga</taxon>
        <taxon>Cucujiformia</taxon>
        <taxon>Curculionidae</taxon>
        <taxon>Dryophthorinae</taxon>
        <taxon>Rhynchophorus</taxon>
    </lineage>
</organism>
<protein>
    <recommendedName>
        <fullName evidence="4">Trafficking protein particle complex subunit 11</fullName>
    </recommendedName>
</protein>
<evidence type="ECO:0000259" key="9">
    <source>
        <dbReference type="Pfam" id="PF12742"/>
    </source>
</evidence>
<comment type="similarity">
    <text evidence="3">Belongs to the TRAPPC11 family.</text>
</comment>
<evidence type="ECO:0000256" key="1">
    <source>
        <dbReference type="ARBA" id="ARBA00001995"/>
    </source>
</evidence>
<evidence type="ECO:0000313" key="10">
    <source>
        <dbReference type="EMBL" id="KAF7270948.1"/>
    </source>
</evidence>
<keyword evidence="7" id="KW-0333">Golgi apparatus</keyword>
<comment type="subcellular location">
    <subcellularLocation>
        <location evidence="2">Golgi apparatus</location>
        <location evidence="2">cis-Golgi network</location>
    </subcellularLocation>
</comment>
<dbReference type="Pfam" id="PF11817">
    <property type="entry name" value="Foie-gras_1"/>
    <property type="match status" value="1"/>
</dbReference>
<dbReference type="Proteomes" id="UP000625711">
    <property type="component" value="Unassembled WGS sequence"/>
</dbReference>
<gene>
    <name evidence="10" type="ORF">GWI33_016126</name>
</gene>
<keyword evidence="11" id="KW-1185">Reference proteome</keyword>
<keyword evidence="5" id="KW-0813">Transport</keyword>
<evidence type="ECO:0000256" key="7">
    <source>
        <dbReference type="ARBA" id="ARBA00023034"/>
    </source>
</evidence>
<feature type="domain" description="Trafficking protein particle complex subunit 11" evidence="8">
    <location>
        <begin position="161"/>
        <end position="414"/>
    </location>
</feature>
<accession>A0A834I1E6</accession>
<comment type="function">
    <text evidence="1">Involved in endoplasmic reticulum to Golgi apparatus trafficking at a very early stage.</text>
</comment>